<dbReference type="SMART" id="SM00823">
    <property type="entry name" value="PKS_PP"/>
    <property type="match status" value="1"/>
</dbReference>
<dbReference type="GO" id="GO:0031177">
    <property type="term" value="F:phosphopantetheine binding"/>
    <property type="evidence" value="ECO:0007669"/>
    <property type="project" value="InterPro"/>
</dbReference>
<reference evidence="6 7" key="1">
    <citation type="submission" date="2018-03" db="EMBL/GenBank/DDBJ databases">
        <title>Genomic Encyclopedia of Archaeal and Bacterial Type Strains, Phase II (KMG-II): from individual species to whole genera.</title>
        <authorList>
            <person name="Goeker M."/>
        </authorList>
    </citation>
    <scope>NUCLEOTIDE SEQUENCE [LARGE SCALE GENOMIC DNA]</scope>
    <source>
        <strain evidence="6 7">DSM 45312</strain>
    </source>
</reference>
<evidence type="ECO:0000256" key="3">
    <source>
        <dbReference type="ARBA" id="ARBA00022679"/>
    </source>
</evidence>
<evidence type="ECO:0000313" key="7">
    <source>
        <dbReference type="Proteomes" id="UP000240542"/>
    </source>
</evidence>
<dbReference type="Pfam" id="PF08659">
    <property type="entry name" value="KR"/>
    <property type="match status" value="1"/>
</dbReference>
<dbReference type="InterPro" id="IPR036291">
    <property type="entry name" value="NAD(P)-bd_dom_sf"/>
</dbReference>
<dbReference type="Pfam" id="PF18369">
    <property type="entry name" value="PKS_DE"/>
    <property type="match status" value="1"/>
</dbReference>
<feature type="region of interest" description="Disordered" evidence="4">
    <location>
        <begin position="1"/>
        <end position="37"/>
    </location>
</feature>
<dbReference type="GO" id="GO:0004312">
    <property type="term" value="F:fatty acid synthase activity"/>
    <property type="evidence" value="ECO:0007669"/>
    <property type="project" value="TreeGrafter"/>
</dbReference>
<dbReference type="GO" id="GO:0006633">
    <property type="term" value="P:fatty acid biosynthetic process"/>
    <property type="evidence" value="ECO:0007669"/>
    <property type="project" value="TreeGrafter"/>
</dbReference>
<gene>
    <name evidence="6" type="ORF">CLV63_1561</name>
</gene>
<dbReference type="Gene3D" id="3.30.70.3290">
    <property type="match status" value="1"/>
</dbReference>
<evidence type="ECO:0000313" key="6">
    <source>
        <dbReference type="EMBL" id="PSK80401.1"/>
    </source>
</evidence>
<evidence type="ECO:0000259" key="5">
    <source>
        <dbReference type="PROSITE" id="PS50075"/>
    </source>
</evidence>
<keyword evidence="1" id="KW-0596">Phosphopantetheine</keyword>
<dbReference type="InterPro" id="IPR020806">
    <property type="entry name" value="PKS_PP-bd"/>
</dbReference>
<dbReference type="InterPro" id="IPR009081">
    <property type="entry name" value="PP-bd_ACP"/>
</dbReference>
<dbReference type="Pfam" id="PF00550">
    <property type="entry name" value="PP-binding"/>
    <property type="match status" value="1"/>
</dbReference>
<sequence length="811" mass="82926">LHNHGTTTYLEIGPTPTLTPTTHDTPPTTRTEGRGAPGAAAIPVVRGDRPETHSLMAALGEAHVHGVAVDWAALLPAAKRVDLPTYAFQREHFWVSRIRRAEPESGRAAEAPLWDAVERRDADAAADALAVADKDVRAALDAVLPALSEWRRRTHESDAAAGLCYRVTWRPMPRPEPRPTGAWWVVVPADLRSSDRVRACVEALTRGGAAVRTVLVDDTGRDALARALTRMPPGTGEPDAPAPAGVLSLLAAADDTGSAAGAGATAAALALVQALGDTEVDAPLWLGTRGAVAATGADLPPDPGPAGLWGLGQAVAVEHPERWGGLVDLPDVLDGTGPDTLLGVLTGDTGEDQVALRSSGAYVRRLVRATGQAPRTWAPSGTVAVTGAAGAQGTAVARWLAANGADHVLLLRGGGDPGADTDGLAAELRGLGAGATVADCGPADREPLARLLAELPRERPLTAVVHTPGALPDGVLSSLDPAAAGDAVHAETAAAAMLSDLADDADLAAFVVFSSMAGSFGSGGQGARAAAGAGLAALCERRRAAGLPATSLAWGPWAGAPDEDRLRRSGLPPIDVGTALAAMGTLVNGEQTSVTVADVDWERFAAAFAARRRHPLLADLPDIGSAARGAAADASGGAAEAERVRLAGLSAADRDEAVLDLVLARTAVVLGHSEPTEVVPERGFMEAGVDSLAAVQLRNALTAATGLALPTTLAFDHPSPGALARHLAERIAESATAHKSSPLPELDALESALNGDAVDPAARQRAALRLRSLLARIEEAPGDGDPDTDADVDGASDEELFELINKEFGHS</sequence>
<dbReference type="OrthoDB" id="4537517at2"/>
<organism evidence="6 7">
    <name type="scientific">Murinocardiopsis flavida</name>
    <dbReference type="NCBI Taxonomy" id="645275"/>
    <lineage>
        <taxon>Bacteria</taxon>
        <taxon>Bacillati</taxon>
        <taxon>Actinomycetota</taxon>
        <taxon>Actinomycetes</taxon>
        <taxon>Streptosporangiales</taxon>
        <taxon>Nocardiopsidaceae</taxon>
        <taxon>Murinocardiopsis</taxon>
    </lineage>
</organism>
<comment type="caution">
    <text evidence="6">The sequence shown here is derived from an EMBL/GenBank/DDBJ whole genome shotgun (WGS) entry which is preliminary data.</text>
</comment>
<dbReference type="InterPro" id="IPR036736">
    <property type="entry name" value="ACP-like_sf"/>
</dbReference>
<keyword evidence="3" id="KW-0808">Transferase</keyword>
<dbReference type="Gene3D" id="1.10.1200.10">
    <property type="entry name" value="ACP-like"/>
    <property type="match status" value="1"/>
</dbReference>
<dbReference type="InterPro" id="IPR006162">
    <property type="entry name" value="Ppantetheine_attach_site"/>
</dbReference>
<proteinExistence type="predicted"/>
<dbReference type="CDD" id="cd08952">
    <property type="entry name" value="KR_1_SDR_x"/>
    <property type="match status" value="1"/>
</dbReference>
<dbReference type="InterPro" id="IPR050091">
    <property type="entry name" value="PKS_NRPS_Biosynth_Enz"/>
</dbReference>
<dbReference type="PANTHER" id="PTHR43775:SF51">
    <property type="entry name" value="INACTIVE PHENOLPHTHIOCEROL SYNTHESIS POLYKETIDE SYNTHASE TYPE I PKS1-RELATED"/>
    <property type="match status" value="1"/>
</dbReference>
<dbReference type="InterPro" id="IPR013968">
    <property type="entry name" value="PKS_KR"/>
</dbReference>
<dbReference type="Gene3D" id="3.40.366.10">
    <property type="entry name" value="Malonyl-Coenzyme A Acyl Carrier Protein, domain 2"/>
    <property type="match status" value="1"/>
</dbReference>
<feature type="non-terminal residue" evidence="6">
    <location>
        <position position="1"/>
    </location>
</feature>
<dbReference type="SUPFAM" id="SSF51735">
    <property type="entry name" value="NAD(P)-binding Rossmann-fold domains"/>
    <property type="match status" value="2"/>
</dbReference>
<dbReference type="SMART" id="SM01294">
    <property type="entry name" value="PKS_PP_betabranch"/>
    <property type="match status" value="1"/>
</dbReference>
<dbReference type="InterPro" id="IPR057326">
    <property type="entry name" value="KR_dom"/>
</dbReference>
<dbReference type="PROSITE" id="PS50075">
    <property type="entry name" value="CARRIER"/>
    <property type="match status" value="1"/>
</dbReference>
<dbReference type="RefSeq" id="WP_146165735.1">
    <property type="nucleotide sequence ID" value="NZ_PYGA01000056.1"/>
</dbReference>
<dbReference type="EMBL" id="PYGA01000056">
    <property type="protein sequence ID" value="PSK80401.1"/>
    <property type="molecule type" value="Genomic_DNA"/>
</dbReference>
<dbReference type="Proteomes" id="UP000240542">
    <property type="component" value="Unassembled WGS sequence"/>
</dbReference>
<dbReference type="SUPFAM" id="SSF47336">
    <property type="entry name" value="ACP-like"/>
    <property type="match status" value="1"/>
</dbReference>
<keyword evidence="7" id="KW-1185">Reference proteome</keyword>
<dbReference type="PANTHER" id="PTHR43775">
    <property type="entry name" value="FATTY ACID SYNTHASE"/>
    <property type="match status" value="1"/>
</dbReference>
<dbReference type="SMART" id="SM00822">
    <property type="entry name" value="PKS_KR"/>
    <property type="match status" value="1"/>
</dbReference>
<dbReference type="InterPro" id="IPR001227">
    <property type="entry name" value="Ac_transferase_dom_sf"/>
</dbReference>
<protein>
    <submittedName>
        <fullName evidence="6">Phosphopantetheine binding protein</fullName>
    </submittedName>
</protein>
<evidence type="ECO:0000256" key="2">
    <source>
        <dbReference type="ARBA" id="ARBA00022553"/>
    </source>
</evidence>
<dbReference type="AlphaFoldDB" id="A0A2P8C615"/>
<keyword evidence="2" id="KW-0597">Phosphoprotein</keyword>
<dbReference type="PROSITE" id="PS00012">
    <property type="entry name" value="PHOSPHOPANTETHEINE"/>
    <property type="match status" value="1"/>
</dbReference>
<evidence type="ECO:0000256" key="1">
    <source>
        <dbReference type="ARBA" id="ARBA00022450"/>
    </source>
</evidence>
<dbReference type="Gene3D" id="3.40.50.720">
    <property type="entry name" value="NAD(P)-binding Rossmann-like Domain"/>
    <property type="match status" value="1"/>
</dbReference>
<dbReference type="InterPro" id="IPR041618">
    <property type="entry name" value="PKS_DE"/>
</dbReference>
<accession>A0A2P8C615</accession>
<dbReference type="Gene3D" id="6.10.140.1830">
    <property type="match status" value="1"/>
</dbReference>
<name>A0A2P8C615_9ACTN</name>
<dbReference type="FunFam" id="1.10.1200.10:FF:000007">
    <property type="entry name" value="Probable polyketide synthase pks17"/>
    <property type="match status" value="1"/>
</dbReference>
<feature type="compositionally biased region" description="Low complexity" evidence="4">
    <location>
        <begin position="14"/>
        <end position="30"/>
    </location>
</feature>
<evidence type="ECO:0000256" key="4">
    <source>
        <dbReference type="SAM" id="MobiDB-lite"/>
    </source>
</evidence>
<feature type="domain" description="Carrier" evidence="5">
    <location>
        <begin position="656"/>
        <end position="731"/>
    </location>
</feature>